<dbReference type="Pfam" id="PF04632">
    <property type="entry name" value="FUSC"/>
    <property type="match status" value="1"/>
</dbReference>
<evidence type="ECO:0000313" key="9">
    <source>
        <dbReference type="Proteomes" id="UP000270487"/>
    </source>
</evidence>
<dbReference type="PANTHER" id="PTHR30509">
    <property type="entry name" value="P-HYDROXYBENZOIC ACID EFFLUX PUMP SUBUNIT-RELATED"/>
    <property type="match status" value="1"/>
</dbReference>
<reference evidence="8 9" key="1">
    <citation type="submission" date="2018-12" db="EMBL/GenBank/DDBJ databases">
        <authorList>
            <consortium name="Pathogen Informatics"/>
        </authorList>
    </citation>
    <scope>NUCLEOTIDE SEQUENCE [LARGE SCALE GENOMIC DNA]</scope>
    <source>
        <strain evidence="8 9">NCTC13193</strain>
    </source>
</reference>
<keyword evidence="7" id="KW-0813">Transport</keyword>
<feature type="transmembrane region" description="Helical" evidence="7">
    <location>
        <begin position="411"/>
        <end position="429"/>
    </location>
</feature>
<feature type="transmembrane region" description="Helical" evidence="7">
    <location>
        <begin position="490"/>
        <end position="507"/>
    </location>
</feature>
<keyword evidence="6 7" id="KW-0472">Membrane</keyword>
<dbReference type="AlphaFoldDB" id="A0A0F7H8W0"/>
<dbReference type="EMBL" id="LR134492">
    <property type="protein sequence ID" value="VEI76251.1"/>
    <property type="molecule type" value="Genomic_DNA"/>
</dbReference>
<dbReference type="RefSeq" id="WP_024483738.1">
    <property type="nucleotide sequence ID" value="NZ_CAMISF010000003.1"/>
</dbReference>
<feature type="transmembrane region" description="Helical" evidence="7">
    <location>
        <begin position="36"/>
        <end position="54"/>
    </location>
</feature>
<dbReference type="InterPro" id="IPR006726">
    <property type="entry name" value="PHBA_efflux_AaeB/fusaric-R"/>
</dbReference>
<accession>A0A0F7H8W0</accession>
<dbReference type="KEGG" id="sfw:WN53_04960"/>
<feature type="transmembrane region" description="Helical" evidence="7">
    <location>
        <begin position="91"/>
        <end position="111"/>
    </location>
</feature>
<feature type="transmembrane region" description="Helical" evidence="7">
    <location>
        <begin position="118"/>
        <end position="137"/>
    </location>
</feature>
<sequence length="658" mass="72982">MNSPTFLRLRFACKLSFAIVFALFVGFHLNLETPRWSVLTAAIVAAGPAFAAGGEPFSGAIRYRGWLRIIGTFIGCFVGLLIIVTCARAPVVMLMLCCVWLGVCTWISSLVKVENSYAWGLAGYTALIIIVTSAATTNTTTSLLDAPQFAVERCSEIVLGILSAVLADLLFSPRSIKQDIDRAVDKLLVGQYKLMQMCISDAGKEDIDRAWSDLVKSTTAINGMRSNLMLESSRWQRVNSRLHALHTLSLTLITQACETYLILLNHPDAVKENIRELLMVPAETAQEVHKRLKLVRQVLATNRSDEHLQTVTGWVGAATRYLLVAKGVHTNSGINAVENEILAGEVVVKRPSAEGHHAMINGLRAWAATSIGCLFWLWTGWTSGSGCMVMIAVVTALAMRTPNPKMMALDFLLGVLVALPLGALFYMFILPETQQSMFLLCLSLGIMSFVIGIEVQKRRLGSLGTLASTINIIVLSNPMSFHVSSFIDSAIGQIIGCFVAMIVLFLIRDTSRERTGRTLMNQLVSSAVSALTTKAARRKENHLPALYQRLNQLLMMFPNDIAKYRLALNLIIAHQRMQMTEIPEREELSVFHKQIRSTADHVVTAKNDVKRAYYYDRLLKEMNEYQQKLVDNLAPLSVTGPVKRLADMLHRYRHALID</sequence>
<evidence type="ECO:0000256" key="7">
    <source>
        <dbReference type="HAMAP-Rule" id="MF_01545"/>
    </source>
</evidence>
<feature type="transmembrane region" description="Helical" evidence="7">
    <location>
        <begin position="383"/>
        <end position="399"/>
    </location>
</feature>
<comment type="similarity">
    <text evidence="7">Belongs to the aromatic acid exporter ArAE (TC 2.A.85) family.</text>
</comment>
<keyword evidence="2 7" id="KW-1003">Cell membrane</keyword>
<feature type="transmembrane region" description="Helical" evidence="7">
    <location>
        <begin position="435"/>
        <end position="453"/>
    </location>
</feature>
<evidence type="ECO:0000256" key="4">
    <source>
        <dbReference type="ARBA" id="ARBA00022692"/>
    </source>
</evidence>
<dbReference type="GO" id="GO:0046942">
    <property type="term" value="P:carboxylic acid transport"/>
    <property type="evidence" value="ECO:0007669"/>
    <property type="project" value="InterPro"/>
</dbReference>
<comment type="caution">
    <text evidence="7">Lacks conserved residue(s) required for the propagation of feature annotation.</text>
</comment>
<evidence type="ECO:0000256" key="3">
    <source>
        <dbReference type="ARBA" id="ARBA00022519"/>
    </source>
</evidence>
<dbReference type="InterPro" id="IPR023706">
    <property type="entry name" value="PHBA_efflux_pump_AaeB"/>
</dbReference>
<feature type="transmembrane region" description="Helical" evidence="7">
    <location>
        <begin position="12"/>
        <end position="30"/>
    </location>
</feature>
<feature type="transmembrane region" description="Helical" evidence="7">
    <location>
        <begin position="66"/>
        <end position="85"/>
    </location>
</feature>
<proteinExistence type="inferred from homology"/>
<dbReference type="STRING" id="47917.AV650_00390"/>
<dbReference type="NCBIfam" id="NF007916">
    <property type="entry name" value="PRK10631.1"/>
    <property type="match status" value="1"/>
</dbReference>
<dbReference type="GO" id="GO:0022857">
    <property type="term" value="F:transmembrane transporter activity"/>
    <property type="evidence" value="ECO:0007669"/>
    <property type="project" value="UniProtKB-UniRule"/>
</dbReference>
<dbReference type="GeneID" id="30319504"/>
<evidence type="ECO:0000256" key="6">
    <source>
        <dbReference type="ARBA" id="ARBA00023136"/>
    </source>
</evidence>
<dbReference type="PANTHER" id="PTHR30509:SF10">
    <property type="entry name" value="P-HYDROXYBENZOIC ACID EFFLUX PUMP SUBUNIT AAEB"/>
    <property type="match status" value="1"/>
</dbReference>
<dbReference type="GO" id="GO:0005886">
    <property type="term" value="C:plasma membrane"/>
    <property type="evidence" value="ECO:0007669"/>
    <property type="project" value="UniProtKB-SubCell"/>
</dbReference>
<comment type="function">
    <text evidence="7">Forms an efflux pump with AaeA. Could function as a metabolic relief valve, allowing to eliminate certain compounds when they accumulate to high levels in the cell.</text>
</comment>
<dbReference type="Proteomes" id="UP000270487">
    <property type="component" value="Chromosome"/>
</dbReference>
<protein>
    <recommendedName>
        <fullName evidence="7">p-hydroxybenzoic acid efflux pump subunit AaeB</fullName>
        <shortName evidence="7">pHBA efflux pump protein B</shortName>
    </recommendedName>
</protein>
<evidence type="ECO:0000256" key="1">
    <source>
        <dbReference type="ARBA" id="ARBA00004651"/>
    </source>
</evidence>
<evidence type="ECO:0000313" key="8">
    <source>
        <dbReference type="EMBL" id="VEI76251.1"/>
    </source>
</evidence>
<keyword evidence="5 7" id="KW-1133">Transmembrane helix</keyword>
<comment type="subcellular location">
    <subcellularLocation>
        <location evidence="1 7">Cell membrane</location>
        <topology evidence="1 7">Multi-pass membrane protein</topology>
    </subcellularLocation>
</comment>
<evidence type="ECO:0000256" key="2">
    <source>
        <dbReference type="ARBA" id="ARBA00022475"/>
    </source>
</evidence>
<organism evidence="8 9">
    <name type="scientific">Serratia fonticola</name>
    <dbReference type="NCBI Taxonomy" id="47917"/>
    <lineage>
        <taxon>Bacteria</taxon>
        <taxon>Pseudomonadati</taxon>
        <taxon>Pseudomonadota</taxon>
        <taxon>Gammaproteobacteria</taxon>
        <taxon>Enterobacterales</taxon>
        <taxon>Yersiniaceae</taxon>
        <taxon>Serratia</taxon>
    </lineage>
</organism>
<keyword evidence="3" id="KW-0997">Cell inner membrane</keyword>
<gene>
    <name evidence="8" type="primary">aaeB_2</name>
    <name evidence="7" type="synonym">aaeB</name>
    <name evidence="8" type="ORF">NCTC13193_05246</name>
</gene>
<feature type="transmembrane region" description="Helical" evidence="7">
    <location>
        <begin position="157"/>
        <end position="176"/>
    </location>
</feature>
<evidence type="ECO:0000256" key="5">
    <source>
        <dbReference type="ARBA" id="ARBA00022989"/>
    </source>
</evidence>
<dbReference type="HAMAP" id="MF_01545">
    <property type="entry name" value="AaeB"/>
    <property type="match status" value="1"/>
</dbReference>
<keyword evidence="4 7" id="KW-0812">Transmembrane</keyword>
<name>A0A0F7H8W0_SERFO</name>